<feature type="region of interest" description="Disordered" evidence="1">
    <location>
        <begin position="108"/>
        <end position="138"/>
    </location>
</feature>
<feature type="compositionally biased region" description="Basic and acidic residues" evidence="1">
    <location>
        <begin position="244"/>
        <end position="254"/>
    </location>
</feature>
<feature type="compositionally biased region" description="Pro residues" evidence="1">
    <location>
        <begin position="125"/>
        <end position="136"/>
    </location>
</feature>
<accession>A0A8H5FV35</accession>
<feature type="compositionally biased region" description="Low complexity" evidence="1">
    <location>
        <begin position="298"/>
        <end position="307"/>
    </location>
</feature>
<evidence type="ECO:0000313" key="3">
    <source>
        <dbReference type="Proteomes" id="UP000559256"/>
    </source>
</evidence>
<name>A0A8H5FV35_9AGAR</name>
<organism evidence="2 3">
    <name type="scientific">Tetrapyrgos nigripes</name>
    <dbReference type="NCBI Taxonomy" id="182062"/>
    <lineage>
        <taxon>Eukaryota</taxon>
        <taxon>Fungi</taxon>
        <taxon>Dikarya</taxon>
        <taxon>Basidiomycota</taxon>
        <taxon>Agaricomycotina</taxon>
        <taxon>Agaricomycetes</taxon>
        <taxon>Agaricomycetidae</taxon>
        <taxon>Agaricales</taxon>
        <taxon>Marasmiineae</taxon>
        <taxon>Marasmiaceae</taxon>
        <taxon>Tetrapyrgos</taxon>
    </lineage>
</organism>
<comment type="caution">
    <text evidence="2">The sequence shown here is derived from an EMBL/GenBank/DDBJ whole genome shotgun (WGS) entry which is preliminary data.</text>
</comment>
<dbReference type="Proteomes" id="UP000559256">
    <property type="component" value="Unassembled WGS sequence"/>
</dbReference>
<proteinExistence type="predicted"/>
<dbReference type="AlphaFoldDB" id="A0A8H5FV35"/>
<feature type="compositionally biased region" description="Low complexity" evidence="1">
    <location>
        <begin position="108"/>
        <end position="124"/>
    </location>
</feature>
<evidence type="ECO:0000313" key="2">
    <source>
        <dbReference type="EMBL" id="KAF5350860.1"/>
    </source>
</evidence>
<gene>
    <name evidence="2" type="ORF">D9758_010520</name>
</gene>
<dbReference type="EMBL" id="JAACJM010000072">
    <property type="protein sequence ID" value="KAF5350860.1"/>
    <property type="molecule type" value="Genomic_DNA"/>
</dbReference>
<feature type="compositionally biased region" description="Polar residues" evidence="1">
    <location>
        <begin position="268"/>
        <end position="288"/>
    </location>
</feature>
<reference evidence="2 3" key="1">
    <citation type="journal article" date="2020" name="ISME J.">
        <title>Uncovering the hidden diversity of litter-decomposition mechanisms in mushroom-forming fungi.</title>
        <authorList>
            <person name="Floudas D."/>
            <person name="Bentzer J."/>
            <person name="Ahren D."/>
            <person name="Johansson T."/>
            <person name="Persson P."/>
            <person name="Tunlid A."/>
        </authorList>
    </citation>
    <scope>NUCLEOTIDE SEQUENCE [LARGE SCALE GENOMIC DNA]</scope>
    <source>
        <strain evidence="2 3">CBS 291.85</strain>
    </source>
</reference>
<protein>
    <submittedName>
        <fullName evidence="2">Uncharacterized protein</fullName>
    </submittedName>
</protein>
<evidence type="ECO:0000256" key="1">
    <source>
        <dbReference type="SAM" id="MobiDB-lite"/>
    </source>
</evidence>
<feature type="region of interest" description="Disordered" evidence="1">
    <location>
        <begin position="194"/>
        <end position="311"/>
    </location>
</feature>
<keyword evidence="3" id="KW-1185">Reference proteome</keyword>
<sequence>MSMSTFSMPGPMLPMATSMPIYSDVSGNDYLGSDSSELLISMRDVDGPEPDPPELSYGLITLASPNPDPLAPSFSALSSPLPSSPLPSSSPSFSFSFSSLPPPLASPYPSISSLRSPSSPSSSPSWPPSSFHPPPDSEAIEKSSVLGSVMLLQIIGWAFCIWTVRKKVQCNHMSDEEALRRNLAPDPYILIQCPNGNSDSELDGSTKRTRVKRTRSKLTKKISRRAPRAISLPGAGGSASHSHSVGEAENKRYSTEGTGVPNWAADVSGTSADHATPSPSSPSFQQRGLTDVYPDHPSSSATTSTSAIVPGSSECHSVNLAVELEEMEGRVEHLEKRVDIIDSPPRYESSVADARSLGTVAE</sequence>
<feature type="compositionally biased region" description="Basic residues" evidence="1">
    <location>
        <begin position="207"/>
        <end position="227"/>
    </location>
</feature>
<feature type="region of interest" description="Disordered" evidence="1">
    <location>
        <begin position="41"/>
        <end position="62"/>
    </location>
</feature>
<feature type="region of interest" description="Disordered" evidence="1">
    <location>
        <begin position="343"/>
        <end position="362"/>
    </location>
</feature>